<comment type="caution">
    <text evidence="1">The sequence shown here is derived from an EMBL/GenBank/DDBJ whole genome shotgun (WGS) entry which is preliminary data.</text>
</comment>
<protein>
    <submittedName>
        <fullName evidence="1">Uncharacterized protein</fullName>
    </submittedName>
</protein>
<reference evidence="1" key="1">
    <citation type="submission" date="2021-10" db="EMBL/GenBank/DDBJ databases">
        <title>Tropical sea cucumber genome reveals ecological adaptation and Cuvierian tubules defense mechanism.</title>
        <authorList>
            <person name="Chen T."/>
        </authorList>
    </citation>
    <scope>NUCLEOTIDE SEQUENCE</scope>
    <source>
        <strain evidence="1">Nanhai2018</strain>
        <tissue evidence="1">Muscle</tissue>
    </source>
</reference>
<dbReference type="AlphaFoldDB" id="A0A9Q1HFJ7"/>
<keyword evidence="2" id="KW-1185">Reference proteome</keyword>
<evidence type="ECO:0000313" key="2">
    <source>
        <dbReference type="Proteomes" id="UP001152320"/>
    </source>
</evidence>
<organism evidence="1 2">
    <name type="scientific">Holothuria leucospilota</name>
    <name type="common">Black long sea cucumber</name>
    <name type="synonym">Mertensiothuria leucospilota</name>
    <dbReference type="NCBI Taxonomy" id="206669"/>
    <lineage>
        <taxon>Eukaryota</taxon>
        <taxon>Metazoa</taxon>
        <taxon>Echinodermata</taxon>
        <taxon>Eleutherozoa</taxon>
        <taxon>Echinozoa</taxon>
        <taxon>Holothuroidea</taxon>
        <taxon>Aspidochirotacea</taxon>
        <taxon>Aspidochirotida</taxon>
        <taxon>Holothuriidae</taxon>
        <taxon>Holothuria</taxon>
    </lineage>
</organism>
<proteinExistence type="predicted"/>
<evidence type="ECO:0000313" key="1">
    <source>
        <dbReference type="EMBL" id="KAJ8043231.1"/>
    </source>
</evidence>
<gene>
    <name evidence="1" type="ORF">HOLleu_10228</name>
</gene>
<accession>A0A9Q1HFJ7</accession>
<sequence>MLGFSQGFTANYFCRFCRGHRQILQKQVTQDENLLRTKENYEDDLEQNDLSLTGIREPTVLNNLDKFHVIENVIPDVMHDFLEGIIPLEMFLVLSRLVEKEMITLEELNSRISCFGYGFIEQKNRPSPIKHTSILNPTKASGQTASQMMCSAPLLPLMIGDQIEDDCDEWALYLLLIDIFKIVMSPSLSLSSTYVLKALITDINYFYNYFQIAI</sequence>
<dbReference type="OrthoDB" id="10045355at2759"/>
<name>A0A9Q1HFJ7_HOLLE</name>
<dbReference type="Proteomes" id="UP001152320">
    <property type="component" value="Chromosome 4"/>
</dbReference>
<dbReference type="EMBL" id="JAIZAY010000004">
    <property type="protein sequence ID" value="KAJ8043231.1"/>
    <property type="molecule type" value="Genomic_DNA"/>
</dbReference>